<dbReference type="KEGG" id="gtl:EP073_08360"/>
<dbReference type="InterPro" id="IPR021225">
    <property type="entry name" value="Tlde1_dom"/>
</dbReference>
<gene>
    <name evidence="2" type="ORF">EP073_08360</name>
</gene>
<dbReference type="RefSeq" id="WP_128466697.1">
    <property type="nucleotide sequence ID" value="NZ_CP035108.1"/>
</dbReference>
<dbReference type="AlphaFoldDB" id="A0A410JZD5"/>
<sequence length="107" mass="11816">MKDGAEKLKGFGYAGINRGLNNPAMEQVPFVGPLPKGIYEITGHNSDIATYNILLEKIKVDSKRDSFRIHGGKPEPDRTASQGCTILDLTTRKKILASKIQYLEVVK</sequence>
<dbReference type="Pfam" id="PF10908">
    <property type="entry name" value="Tlde1_dom"/>
    <property type="match status" value="1"/>
</dbReference>
<dbReference type="Proteomes" id="UP000287502">
    <property type="component" value="Chromosome"/>
</dbReference>
<accession>A0A410JZD5</accession>
<evidence type="ECO:0000259" key="1">
    <source>
        <dbReference type="Pfam" id="PF10908"/>
    </source>
</evidence>
<reference evidence="2 3" key="1">
    <citation type="submission" date="2019-01" db="EMBL/GenBank/DDBJ databases">
        <title>Geovibrio thiophilus DSM 11263, complete genome.</title>
        <authorList>
            <person name="Spring S."/>
            <person name="Bunk B."/>
            <person name="Sproer C."/>
        </authorList>
    </citation>
    <scope>NUCLEOTIDE SEQUENCE [LARGE SCALE GENOMIC DNA]</scope>
    <source>
        <strain evidence="2 3">DSM 11263</strain>
    </source>
</reference>
<dbReference type="OrthoDB" id="7569468at2"/>
<keyword evidence="3" id="KW-1185">Reference proteome</keyword>
<dbReference type="EMBL" id="CP035108">
    <property type="protein sequence ID" value="QAR33411.1"/>
    <property type="molecule type" value="Genomic_DNA"/>
</dbReference>
<evidence type="ECO:0000313" key="3">
    <source>
        <dbReference type="Proteomes" id="UP000287502"/>
    </source>
</evidence>
<organism evidence="2 3">
    <name type="scientific">Geovibrio thiophilus</name>
    <dbReference type="NCBI Taxonomy" id="139438"/>
    <lineage>
        <taxon>Bacteria</taxon>
        <taxon>Pseudomonadati</taxon>
        <taxon>Deferribacterota</taxon>
        <taxon>Deferribacteres</taxon>
        <taxon>Deferribacterales</taxon>
        <taxon>Geovibrionaceae</taxon>
        <taxon>Geovibrio</taxon>
    </lineage>
</organism>
<protein>
    <submittedName>
        <fullName evidence="2">DUF2778 domain-containing protein</fullName>
    </submittedName>
</protein>
<name>A0A410JZD5_9BACT</name>
<feature type="domain" description="Tlde1" evidence="1">
    <location>
        <begin position="12"/>
        <end position="102"/>
    </location>
</feature>
<evidence type="ECO:0000313" key="2">
    <source>
        <dbReference type="EMBL" id="QAR33411.1"/>
    </source>
</evidence>
<proteinExistence type="predicted"/>